<reference evidence="2" key="1">
    <citation type="journal article" date="2014" name="Front. Microbiol.">
        <title>High frequency of phylogenetically diverse reductive dehalogenase-homologous genes in deep subseafloor sedimentary metagenomes.</title>
        <authorList>
            <person name="Kawai M."/>
            <person name="Futagami T."/>
            <person name="Toyoda A."/>
            <person name="Takaki Y."/>
            <person name="Nishi S."/>
            <person name="Hori S."/>
            <person name="Arai W."/>
            <person name="Tsubouchi T."/>
            <person name="Morono Y."/>
            <person name="Uchiyama I."/>
            <person name="Ito T."/>
            <person name="Fujiyama A."/>
            <person name="Inagaki F."/>
            <person name="Takami H."/>
        </authorList>
    </citation>
    <scope>NUCLEOTIDE SEQUENCE</scope>
    <source>
        <strain evidence="2">Expedition CK06-06</strain>
    </source>
</reference>
<organism evidence="2">
    <name type="scientific">marine sediment metagenome</name>
    <dbReference type="NCBI Taxonomy" id="412755"/>
    <lineage>
        <taxon>unclassified sequences</taxon>
        <taxon>metagenomes</taxon>
        <taxon>ecological metagenomes</taxon>
    </lineage>
</organism>
<gene>
    <name evidence="2" type="ORF">S12H4_59858</name>
</gene>
<keyword evidence="1" id="KW-1133">Transmembrane helix</keyword>
<name>X1VJE6_9ZZZZ</name>
<keyword evidence="1" id="KW-0472">Membrane</keyword>
<dbReference type="AlphaFoldDB" id="X1VJE6"/>
<feature type="non-terminal residue" evidence="2">
    <location>
        <position position="1"/>
    </location>
</feature>
<dbReference type="EMBL" id="BARW01039243">
    <property type="protein sequence ID" value="GAJ18982.1"/>
    <property type="molecule type" value="Genomic_DNA"/>
</dbReference>
<evidence type="ECO:0000313" key="2">
    <source>
        <dbReference type="EMBL" id="GAJ18982.1"/>
    </source>
</evidence>
<comment type="caution">
    <text evidence="2">The sequence shown here is derived from an EMBL/GenBank/DDBJ whole genome shotgun (WGS) entry which is preliminary data.</text>
</comment>
<proteinExistence type="predicted"/>
<accession>X1VJE6</accession>
<evidence type="ECO:0000256" key="1">
    <source>
        <dbReference type="SAM" id="Phobius"/>
    </source>
</evidence>
<sequence>TDTKIFFYLKSVIISCTLSWFVLEFLVSFMKHPESIMGSIPG</sequence>
<protein>
    <submittedName>
        <fullName evidence="2">Uncharacterized protein</fullName>
    </submittedName>
</protein>
<keyword evidence="1" id="KW-0812">Transmembrane</keyword>
<feature type="transmembrane region" description="Helical" evidence="1">
    <location>
        <begin position="6"/>
        <end position="27"/>
    </location>
</feature>